<accession>A0A4P6EZ38</accession>
<evidence type="ECO:0000256" key="1">
    <source>
        <dbReference type="SAM" id="MobiDB-lite"/>
    </source>
</evidence>
<evidence type="ECO:0000313" key="3">
    <source>
        <dbReference type="EMBL" id="QAY65967.1"/>
    </source>
</evidence>
<evidence type="ECO:0000313" key="4">
    <source>
        <dbReference type="Proteomes" id="UP000293568"/>
    </source>
</evidence>
<dbReference type="Proteomes" id="UP000293568">
    <property type="component" value="Chromosome"/>
</dbReference>
<evidence type="ECO:0000256" key="2">
    <source>
        <dbReference type="SAM" id="Phobius"/>
    </source>
</evidence>
<dbReference type="KEGG" id="pprt:ET464_05765"/>
<dbReference type="EMBL" id="CP035492">
    <property type="protein sequence ID" value="QAY65967.1"/>
    <property type="molecule type" value="Genomic_DNA"/>
</dbReference>
<keyword evidence="2" id="KW-0812">Transmembrane</keyword>
<dbReference type="OrthoDB" id="2593527at2"/>
<dbReference type="AlphaFoldDB" id="A0A4P6EZ38"/>
<feature type="region of interest" description="Disordered" evidence="1">
    <location>
        <begin position="100"/>
        <end position="128"/>
    </location>
</feature>
<organism evidence="3 4">
    <name type="scientific">Paenibacillus protaetiae</name>
    <dbReference type="NCBI Taxonomy" id="2509456"/>
    <lineage>
        <taxon>Bacteria</taxon>
        <taxon>Bacillati</taxon>
        <taxon>Bacillota</taxon>
        <taxon>Bacilli</taxon>
        <taxon>Bacillales</taxon>
        <taxon>Paenibacillaceae</taxon>
        <taxon>Paenibacillus</taxon>
    </lineage>
</organism>
<gene>
    <name evidence="3" type="ORF">ET464_05765</name>
</gene>
<keyword evidence="2" id="KW-0472">Membrane</keyword>
<proteinExistence type="predicted"/>
<protein>
    <submittedName>
        <fullName evidence="3">Uncharacterized protein</fullName>
    </submittedName>
</protein>
<feature type="transmembrane region" description="Helical" evidence="2">
    <location>
        <begin position="21"/>
        <end position="43"/>
    </location>
</feature>
<feature type="transmembrane region" description="Helical" evidence="2">
    <location>
        <begin position="55"/>
        <end position="77"/>
    </location>
</feature>
<feature type="compositionally biased region" description="Polar residues" evidence="1">
    <location>
        <begin position="119"/>
        <end position="128"/>
    </location>
</feature>
<keyword evidence="4" id="KW-1185">Reference proteome</keyword>
<reference evidence="3 4" key="1">
    <citation type="submission" date="2019-01" db="EMBL/GenBank/DDBJ databases">
        <title>Genome sequencing of strain FW100M-2.</title>
        <authorList>
            <person name="Heo J."/>
            <person name="Kim S.-J."/>
            <person name="Kim J.-S."/>
            <person name="Hong S.-B."/>
            <person name="Kwon S.-W."/>
        </authorList>
    </citation>
    <scope>NUCLEOTIDE SEQUENCE [LARGE SCALE GENOMIC DNA]</scope>
    <source>
        <strain evidence="3 4">FW100M-2</strain>
    </source>
</reference>
<name>A0A4P6EZ38_9BACL</name>
<dbReference type="PROSITE" id="PS51257">
    <property type="entry name" value="PROKAR_LIPOPROTEIN"/>
    <property type="match status" value="1"/>
</dbReference>
<keyword evidence="2" id="KW-1133">Transmembrane helix</keyword>
<sequence>MKLTIARLKGDPMRKRNLVSNCLLAIGCGIIAVGFIAGIALSWEMGRFHFVIALYWWLSAIVSGFVFIGLSEIIHLLQNIYDRLNCSALPQPGHHSSFENGAVRANNLDDSPNEPVTPDSESSHNTPVKFNGLTVRLDQEKMKAEFWITADSLHIMKRSVFQPEFDAKLIKKIRKTDINRNFEKEKDYLIFTFHDPGTRTWHRLAFKTYTIHDYERIVTLLQNVKP</sequence>